<sequence length="330" mass="34670">MSRAVVPVLLACAAGCGGGEATPPPRAAVTRPARPPKAQHDRAHAEPSDAEDDETSAWRPGRFMTQAVGRVTGAAQRFEKQSSFGFDEDASCVLGAFLENGREVSVTRPLRAGVRYVILGGGSDGVEDLDLAVESPEGKIVAADTMDDAQPVVELTPKAEGKYRIRLGNAKKGEGGGFGVVAIMREGGLSIPVNRFVESFGRTLSNAAQASHLVARRMKGSQGLAFHADGEWSFFGTILAEEENIQTGGLELEAPLSVILAGADRLADDVNLEVLDATTNEIAGRDEADDAAPVVALEPTKGHKYKVSVANVKARGTSLVTMLVLDLDVP</sequence>
<organism evidence="2 3">
    <name type="scientific">Polyangium jinanense</name>
    <dbReference type="NCBI Taxonomy" id="2829994"/>
    <lineage>
        <taxon>Bacteria</taxon>
        <taxon>Pseudomonadati</taxon>
        <taxon>Myxococcota</taxon>
        <taxon>Polyangia</taxon>
        <taxon>Polyangiales</taxon>
        <taxon>Polyangiaceae</taxon>
        <taxon>Polyangium</taxon>
    </lineage>
</organism>
<name>A0A9X3XBR5_9BACT</name>
<dbReference type="AlphaFoldDB" id="A0A9X3XBR5"/>
<accession>A0A9X3XBR5</accession>
<feature type="compositionally biased region" description="Basic and acidic residues" evidence="1">
    <location>
        <begin position="38"/>
        <end position="47"/>
    </location>
</feature>
<protein>
    <submittedName>
        <fullName evidence="2">Uncharacterized protein</fullName>
    </submittedName>
</protein>
<keyword evidence="3" id="KW-1185">Reference proteome</keyword>
<reference evidence="2 3" key="1">
    <citation type="submission" date="2021-04" db="EMBL/GenBank/DDBJ databases">
        <title>Genome analysis of Polyangium sp.</title>
        <authorList>
            <person name="Li Y."/>
            <person name="Wang J."/>
        </authorList>
    </citation>
    <scope>NUCLEOTIDE SEQUENCE [LARGE SCALE GENOMIC DNA]</scope>
    <source>
        <strain evidence="2 3">SDU14</strain>
    </source>
</reference>
<dbReference type="PROSITE" id="PS50194">
    <property type="entry name" value="FILAMIN_REPEAT"/>
    <property type="match status" value="1"/>
</dbReference>
<dbReference type="InterPro" id="IPR017868">
    <property type="entry name" value="Filamin/ABP280_repeat-like"/>
</dbReference>
<dbReference type="Proteomes" id="UP001151081">
    <property type="component" value="Unassembled WGS sequence"/>
</dbReference>
<proteinExistence type="predicted"/>
<evidence type="ECO:0000256" key="1">
    <source>
        <dbReference type="SAM" id="MobiDB-lite"/>
    </source>
</evidence>
<gene>
    <name evidence="2" type="ORF">KEG57_35535</name>
</gene>
<dbReference type="EMBL" id="JAGTJJ010000032">
    <property type="protein sequence ID" value="MDC3985848.1"/>
    <property type="molecule type" value="Genomic_DNA"/>
</dbReference>
<evidence type="ECO:0000313" key="2">
    <source>
        <dbReference type="EMBL" id="MDC3985848.1"/>
    </source>
</evidence>
<comment type="caution">
    <text evidence="2">The sequence shown here is derived from an EMBL/GenBank/DDBJ whole genome shotgun (WGS) entry which is preliminary data.</text>
</comment>
<evidence type="ECO:0000313" key="3">
    <source>
        <dbReference type="Proteomes" id="UP001151081"/>
    </source>
</evidence>
<dbReference type="RefSeq" id="WP_272426652.1">
    <property type="nucleotide sequence ID" value="NZ_JAGTJJ010000032.1"/>
</dbReference>
<feature type="region of interest" description="Disordered" evidence="1">
    <location>
        <begin position="17"/>
        <end position="56"/>
    </location>
</feature>